<evidence type="ECO:0000313" key="2">
    <source>
        <dbReference type="EMBL" id="URZ12469.1"/>
    </source>
</evidence>
<dbReference type="InterPro" id="IPR052756">
    <property type="entry name" value="Alkyne_AA_exporter"/>
</dbReference>
<dbReference type="SUPFAM" id="SSF103481">
    <property type="entry name" value="Multidrug resistance efflux transporter EmrE"/>
    <property type="match status" value="2"/>
</dbReference>
<dbReference type="PANTHER" id="PTHR12715">
    <property type="entry name" value="TRANSPORTER, DRUG/METABOLITE EXPORTER FAMILY"/>
    <property type="match status" value="1"/>
</dbReference>
<protein>
    <submittedName>
        <fullName evidence="2">Uncharacterized protein</fullName>
    </submittedName>
</protein>
<evidence type="ECO:0000313" key="3">
    <source>
        <dbReference type="Proteomes" id="UP000190951"/>
    </source>
</evidence>
<dbReference type="EMBL" id="CP096983">
    <property type="protein sequence ID" value="URZ12469.1"/>
    <property type="molecule type" value="Genomic_DNA"/>
</dbReference>
<gene>
    <name evidence="2" type="ORF">CROST_031910</name>
</gene>
<dbReference type="Pfam" id="PF00892">
    <property type="entry name" value="EamA"/>
    <property type="match status" value="2"/>
</dbReference>
<dbReference type="AlphaFoldDB" id="A0A1S8L2W9"/>
<dbReference type="GO" id="GO:0016020">
    <property type="term" value="C:membrane"/>
    <property type="evidence" value="ECO:0007669"/>
    <property type="project" value="InterPro"/>
</dbReference>
<dbReference type="RefSeq" id="WP_077832647.1">
    <property type="nucleotide sequence ID" value="NZ_CP096983.1"/>
</dbReference>
<evidence type="ECO:0000256" key="1">
    <source>
        <dbReference type="ARBA" id="ARBA00007362"/>
    </source>
</evidence>
<reference evidence="2 3" key="1">
    <citation type="submission" date="2022-04" db="EMBL/GenBank/DDBJ databases">
        <title>Genome sequence of C. roseum typestrain.</title>
        <authorList>
            <person name="Poehlein A."/>
            <person name="Schoch T."/>
            <person name="Duerre P."/>
            <person name="Daniel R."/>
        </authorList>
    </citation>
    <scope>NUCLEOTIDE SEQUENCE [LARGE SCALE GENOMIC DNA]</scope>
    <source>
        <strain evidence="2 3">DSM 7320</strain>
    </source>
</reference>
<keyword evidence="3" id="KW-1185">Reference proteome</keyword>
<sequence length="302" mass="33509">MNEISKRNILAFITVFLWASAFPLTKIAMNHYSPNSLGFIRCSIASIFLIILGILNNIRKPKAKDIPLFFLSGALGFTLYMITFNTGIHSLTSATSSIVIATTPIMTAIAASKCYKEKINTLGWFSILLAFVGVLILLLSNGIFSINIGLVWTVTAAIVFCFYNILNRKLSSMRYTALEIVTYSMICGTILLSIFSFKSFNQLTTSKPEHILSVIYLGAFPSAIAYFFWGRALSLAKKTSDVTNFMFVTPLLSSILGFLILKEIPTISTFMGGGIIIISVIIFNLKDQLIKLLFKPSKNNYY</sequence>
<organism evidence="2 3">
    <name type="scientific">Clostridium felsineum</name>
    <dbReference type="NCBI Taxonomy" id="36839"/>
    <lineage>
        <taxon>Bacteria</taxon>
        <taxon>Bacillati</taxon>
        <taxon>Bacillota</taxon>
        <taxon>Clostridia</taxon>
        <taxon>Eubacteriales</taxon>
        <taxon>Clostridiaceae</taxon>
        <taxon>Clostridium</taxon>
    </lineage>
</organism>
<dbReference type="PANTHER" id="PTHR12715:SF4">
    <property type="entry name" value="EAMA DOMAIN-CONTAINING PROTEIN"/>
    <property type="match status" value="1"/>
</dbReference>
<comment type="similarity">
    <text evidence="1">Belongs to the EamA transporter family.</text>
</comment>
<proteinExistence type="inferred from homology"/>
<dbReference type="Proteomes" id="UP000190951">
    <property type="component" value="Chromosome"/>
</dbReference>
<accession>A0A1S8L2W9</accession>
<dbReference type="InterPro" id="IPR037185">
    <property type="entry name" value="EmrE-like"/>
</dbReference>
<dbReference type="InterPro" id="IPR000620">
    <property type="entry name" value="EamA_dom"/>
</dbReference>
<name>A0A1S8L2W9_9CLOT</name>
<dbReference type="KEGG" id="crw:CROST_031910"/>